<dbReference type="PROSITE" id="PS00108">
    <property type="entry name" value="PROTEIN_KINASE_ST"/>
    <property type="match status" value="1"/>
</dbReference>
<dbReference type="GO" id="GO:0004674">
    <property type="term" value="F:protein serine/threonine kinase activity"/>
    <property type="evidence" value="ECO:0007669"/>
    <property type="project" value="UniProtKB-KW"/>
</dbReference>
<dbReference type="Pfam" id="PF00069">
    <property type="entry name" value="Pkinase"/>
    <property type="match status" value="2"/>
</dbReference>
<keyword evidence="10" id="KW-1185">Reference proteome</keyword>
<dbReference type="GO" id="GO:0005524">
    <property type="term" value="F:ATP binding"/>
    <property type="evidence" value="ECO:0007669"/>
    <property type="project" value="UniProtKB-KW"/>
</dbReference>
<proteinExistence type="inferred from homology"/>
<dbReference type="InterPro" id="IPR008271">
    <property type="entry name" value="Ser/Thr_kinase_AS"/>
</dbReference>
<keyword evidence="4" id="KW-0418">Kinase</keyword>
<evidence type="ECO:0000313" key="9">
    <source>
        <dbReference type="EMBL" id="UMM44462.1"/>
    </source>
</evidence>
<dbReference type="PROSITE" id="PS50011">
    <property type="entry name" value="PROTEIN_KINASE_DOM"/>
    <property type="match status" value="1"/>
</dbReference>
<dbReference type="Gene3D" id="1.10.510.10">
    <property type="entry name" value="Transferase(Phosphotransferase) domain 1"/>
    <property type="match status" value="2"/>
</dbReference>
<dbReference type="PANTHER" id="PTHR45646:SF8">
    <property type="entry name" value="PROTEIN KINASE DOMAIN-CONTAINING PROTEIN"/>
    <property type="match status" value="1"/>
</dbReference>
<gene>
    <name evidence="9" type="ORF">L5515_019608</name>
</gene>
<evidence type="ECO:0000256" key="7">
    <source>
        <dbReference type="SAM" id="MobiDB-lite"/>
    </source>
</evidence>
<name>A0AAE9FF32_CAEBR</name>
<evidence type="ECO:0000256" key="2">
    <source>
        <dbReference type="ARBA" id="ARBA00022679"/>
    </source>
</evidence>
<dbReference type="PANTHER" id="PTHR45646">
    <property type="entry name" value="SERINE/THREONINE-PROTEIN KINASE DOA-RELATED"/>
    <property type="match status" value="1"/>
</dbReference>
<keyword evidence="2" id="KW-0808">Transferase</keyword>
<protein>
    <recommendedName>
        <fullName evidence="8">Protein kinase domain-containing protein</fullName>
    </recommendedName>
</protein>
<evidence type="ECO:0000256" key="4">
    <source>
        <dbReference type="ARBA" id="ARBA00022777"/>
    </source>
</evidence>
<dbReference type="Proteomes" id="UP000829354">
    <property type="component" value="Chromosome X"/>
</dbReference>
<feature type="domain" description="Protein kinase" evidence="8">
    <location>
        <begin position="35"/>
        <end position="321"/>
    </location>
</feature>
<dbReference type="InterPro" id="IPR051175">
    <property type="entry name" value="CLK_kinases"/>
</dbReference>
<dbReference type="SMART" id="SM00220">
    <property type="entry name" value="S_TKc"/>
    <property type="match status" value="1"/>
</dbReference>
<accession>A0AAE9FF32</accession>
<evidence type="ECO:0000256" key="1">
    <source>
        <dbReference type="ARBA" id="ARBA00022527"/>
    </source>
</evidence>
<organism evidence="9 10">
    <name type="scientific">Caenorhabditis briggsae</name>
    <dbReference type="NCBI Taxonomy" id="6238"/>
    <lineage>
        <taxon>Eukaryota</taxon>
        <taxon>Metazoa</taxon>
        <taxon>Ecdysozoa</taxon>
        <taxon>Nematoda</taxon>
        <taxon>Chromadorea</taxon>
        <taxon>Rhabditida</taxon>
        <taxon>Rhabditina</taxon>
        <taxon>Rhabditomorpha</taxon>
        <taxon>Rhabditoidea</taxon>
        <taxon>Rhabditidae</taxon>
        <taxon>Peloderinae</taxon>
        <taxon>Caenorhabditis</taxon>
    </lineage>
</organism>
<dbReference type="InterPro" id="IPR000719">
    <property type="entry name" value="Prot_kinase_dom"/>
</dbReference>
<dbReference type="EMBL" id="CP092625">
    <property type="protein sequence ID" value="UMM44462.1"/>
    <property type="molecule type" value="Genomic_DNA"/>
</dbReference>
<evidence type="ECO:0000256" key="3">
    <source>
        <dbReference type="ARBA" id="ARBA00022741"/>
    </source>
</evidence>
<evidence type="ECO:0000313" key="10">
    <source>
        <dbReference type="Proteomes" id="UP000829354"/>
    </source>
</evidence>
<keyword evidence="5" id="KW-0067">ATP-binding</keyword>
<keyword evidence="3" id="KW-0547">Nucleotide-binding</keyword>
<evidence type="ECO:0000259" key="8">
    <source>
        <dbReference type="PROSITE" id="PS50011"/>
    </source>
</evidence>
<evidence type="ECO:0000256" key="6">
    <source>
        <dbReference type="ARBA" id="ARBA00037966"/>
    </source>
</evidence>
<comment type="similarity">
    <text evidence="6">Belongs to the protein kinase superfamily. CMGC Ser/Thr protein kinase family. Lammer subfamily.</text>
</comment>
<feature type="region of interest" description="Disordered" evidence="7">
    <location>
        <begin position="1"/>
        <end position="21"/>
    </location>
</feature>
<dbReference type="InterPro" id="IPR011009">
    <property type="entry name" value="Kinase-like_dom_sf"/>
</dbReference>
<keyword evidence="1" id="KW-0723">Serine/threonine-protein kinase</keyword>
<sequence length="324" mass="37367">MQQNDELSPGYDYEPPGVDRRALPNSLQLHNGEQYTVHGLFGSGGFGDVYRVRDGNGRQYAAKMFSRRTYNYSSDRERQAFQRIAQNPHINLLLLHLAGQLINPPPGYADEILITEACGPSIKDIMMRAREDTGHVKSPTFSMDHIKQICRQIGEALFHLEKLKIYHLDIKSANVTFMSTVKYDVDTNLSQPIITMRIPYNEKSDVWSMGCLMGDMCIGKPIFISKIGITETQKQQSQFEFMVSRMNATIPSEMITKSRQGRRCKLNLSFLENRKENNQDSLMNLLREDTDLPMFEFLKFMLIFDPTERPSFEEVIKHKFLTNF</sequence>
<dbReference type="SUPFAM" id="SSF56112">
    <property type="entry name" value="Protein kinase-like (PK-like)"/>
    <property type="match status" value="1"/>
</dbReference>
<dbReference type="AlphaFoldDB" id="A0AAE9FF32"/>
<reference evidence="9 10" key="1">
    <citation type="submission" date="2022-04" db="EMBL/GenBank/DDBJ databases">
        <title>Chromosome-level reference genomes for two strains of Caenorhabditis briggsae: an improved platform for comparative genomics.</title>
        <authorList>
            <person name="Stevens L."/>
            <person name="Andersen E."/>
        </authorList>
    </citation>
    <scope>NUCLEOTIDE SEQUENCE [LARGE SCALE GENOMIC DNA]</scope>
    <source>
        <strain evidence="9">VX34</strain>
        <tissue evidence="9">Whole-organism</tissue>
    </source>
</reference>
<evidence type="ECO:0000256" key="5">
    <source>
        <dbReference type="ARBA" id="ARBA00022840"/>
    </source>
</evidence>